<dbReference type="Pfam" id="PF19785">
    <property type="entry name" value="UPF0738"/>
    <property type="match status" value="1"/>
</dbReference>
<dbReference type="Proteomes" id="UP001225034">
    <property type="component" value="Unassembled WGS sequence"/>
</dbReference>
<accession>A0ABT9YJU7</accession>
<name>A0ABT9YJU7_9BACI</name>
<protein>
    <submittedName>
        <fullName evidence="1">Uncharacterized protein</fullName>
    </submittedName>
</protein>
<dbReference type="InterPro" id="IPR020908">
    <property type="entry name" value="UPF0738"/>
</dbReference>
<organism evidence="1 2">
    <name type="scientific">Alkalicoccobacillus murimartini</name>
    <dbReference type="NCBI Taxonomy" id="171685"/>
    <lineage>
        <taxon>Bacteria</taxon>
        <taxon>Bacillati</taxon>
        <taxon>Bacillota</taxon>
        <taxon>Bacilli</taxon>
        <taxon>Bacillales</taxon>
        <taxon>Bacillaceae</taxon>
        <taxon>Alkalicoccobacillus</taxon>
    </lineage>
</organism>
<gene>
    <name evidence="1" type="ORF">J2S05_002692</name>
</gene>
<proteinExistence type="predicted"/>
<evidence type="ECO:0000313" key="1">
    <source>
        <dbReference type="EMBL" id="MDQ0207883.1"/>
    </source>
</evidence>
<comment type="caution">
    <text evidence="1">The sequence shown here is derived from an EMBL/GenBank/DDBJ whole genome shotgun (WGS) entry which is preliminary data.</text>
</comment>
<sequence>MHKLHIIELTDNGDHWLAKGHEKLSEDLAKTLEPGKRLLVDSDGFAFIYILEDESGFHQVIFHQELWSQVREAYETKKAIHLDLHDNVHIELSHFHDEFDFLLENIQGNGNYGEDFEQAVNVAFKEK</sequence>
<dbReference type="RefSeq" id="WP_306983530.1">
    <property type="nucleotide sequence ID" value="NZ_JAUSUA010000004.1"/>
</dbReference>
<dbReference type="EMBL" id="JAUSUA010000004">
    <property type="protein sequence ID" value="MDQ0207883.1"/>
    <property type="molecule type" value="Genomic_DNA"/>
</dbReference>
<reference evidence="1 2" key="1">
    <citation type="submission" date="2023-07" db="EMBL/GenBank/DDBJ databases">
        <title>Genomic Encyclopedia of Type Strains, Phase IV (KMG-IV): sequencing the most valuable type-strain genomes for metagenomic binning, comparative biology and taxonomic classification.</title>
        <authorList>
            <person name="Goeker M."/>
        </authorList>
    </citation>
    <scope>NUCLEOTIDE SEQUENCE [LARGE SCALE GENOMIC DNA]</scope>
    <source>
        <strain evidence="1 2">DSM 19154</strain>
    </source>
</reference>
<evidence type="ECO:0000313" key="2">
    <source>
        <dbReference type="Proteomes" id="UP001225034"/>
    </source>
</evidence>
<keyword evidence="2" id="KW-1185">Reference proteome</keyword>